<accession>A0A3A1Y2Y0</accession>
<proteinExistence type="predicted"/>
<dbReference type="Proteomes" id="UP000265691">
    <property type="component" value="Unassembled WGS sequence"/>
</dbReference>
<sequence length="384" mass="44447">MRKATENLFQKMSQVDKEQTKRILAWYHGTGELIEGLSNVDIVKNIAKSNKTTMQDIVAANSCLSAKFKRTVTSSQLMMFCDIYAIDFNQLLSPKLDFASIKMVQSQDLRTKQSYLTKFICLDRSAIHQFVLEAYRYFNVMGSKFSVELGFVPSYTDNVRTNSTIAQNVLDALSLRFDLRGANYLPFIEYCLEKKLLEKRSLLRDENFLNFLDKVCPPEEVKKFTKGFNRDIHNKKNTPSINRKRPLKIITSFPIEEYNAKLYNNRLPPQVTSMGEIYCGELIDVEINNDSLFNQTTPGDIIRFTKIDKFIGDGLYLIIDPDHSIETLSYIQTQEHKIDNEMVKFAITITQPFEPNVYHFKDFLETIQIVGVACFQFVKKKDKQ</sequence>
<comment type="caution">
    <text evidence="1">The sequence shown here is derived from an EMBL/GenBank/DDBJ whole genome shotgun (WGS) entry which is preliminary data.</text>
</comment>
<evidence type="ECO:0000313" key="2">
    <source>
        <dbReference type="Proteomes" id="UP000265691"/>
    </source>
</evidence>
<protein>
    <submittedName>
        <fullName evidence="1">Uncharacterized protein</fullName>
    </submittedName>
</protein>
<reference evidence="1 2" key="1">
    <citation type="submission" date="2017-08" db="EMBL/GenBank/DDBJ databases">
        <title>Reclassification of Bisgaard taxon 37 and 44.</title>
        <authorList>
            <person name="Christensen H."/>
        </authorList>
    </citation>
    <scope>NUCLEOTIDE SEQUENCE [LARGE SCALE GENOMIC DNA]</scope>
    <source>
        <strain evidence="1 2">B96_3</strain>
    </source>
</reference>
<keyword evidence="2" id="KW-1185">Reference proteome</keyword>
<organism evidence="1 2">
    <name type="scientific">Psittacicella hinzii</name>
    <dbReference type="NCBI Taxonomy" id="2028575"/>
    <lineage>
        <taxon>Bacteria</taxon>
        <taxon>Pseudomonadati</taxon>
        <taxon>Pseudomonadota</taxon>
        <taxon>Gammaproteobacteria</taxon>
        <taxon>Pasteurellales</taxon>
        <taxon>Psittacicellaceae</taxon>
        <taxon>Psittacicella</taxon>
    </lineage>
</organism>
<dbReference type="EMBL" id="NRHC01000083">
    <property type="protein sequence ID" value="RIY31639.1"/>
    <property type="molecule type" value="Genomic_DNA"/>
</dbReference>
<dbReference type="AlphaFoldDB" id="A0A3A1Y2Y0"/>
<name>A0A3A1Y2Y0_9GAMM</name>
<dbReference type="RefSeq" id="WP_119525509.1">
    <property type="nucleotide sequence ID" value="NZ_NRHC01000083.1"/>
</dbReference>
<gene>
    <name evidence="1" type="ORF">CKF54_06265</name>
</gene>
<evidence type="ECO:0000313" key="1">
    <source>
        <dbReference type="EMBL" id="RIY31639.1"/>
    </source>
</evidence>
<dbReference type="OrthoDB" id="5691813at2"/>